<comment type="caution">
    <text evidence="2">The sequence shown here is derived from an EMBL/GenBank/DDBJ whole genome shotgun (WGS) entry which is preliminary data.</text>
</comment>
<name>A0A934TXL2_9BURK</name>
<gene>
    <name evidence="2" type="ORF">JJB11_24920</name>
</gene>
<organism evidence="2 3">
    <name type="scientific">Ramlibacter ginsenosidimutans</name>
    <dbReference type="NCBI Taxonomy" id="502333"/>
    <lineage>
        <taxon>Bacteria</taxon>
        <taxon>Pseudomonadati</taxon>
        <taxon>Pseudomonadota</taxon>
        <taxon>Betaproteobacteria</taxon>
        <taxon>Burkholderiales</taxon>
        <taxon>Comamonadaceae</taxon>
        <taxon>Ramlibacter</taxon>
    </lineage>
</organism>
<proteinExistence type="predicted"/>
<dbReference type="AlphaFoldDB" id="A0A934TXL2"/>
<accession>A0A934TXL2</accession>
<keyword evidence="3" id="KW-1185">Reference proteome</keyword>
<dbReference type="Proteomes" id="UP000630528">
    <property type="component" value="Unassembled WGS sequence"/>
</dbReference>
<protein>
    <submittedName>
        <fullName evidence="2">DUF1178 family protein</fullName>
    </submittedName>
</protein>
<evidence type="ECO:0000313" key="3">
    <source>
        <dbReference type="Proteomes" id="UP000630528"/>
    </source>
</evidence>
<reference evidence="2" key="1">
    <citation type="journal article" date="2012" name="J. Microbiol. Biotechnol.">
        <title>Ramlibacter ginsenosidimutans sp. nov., with ginsenoside-converting activity.</title>
        <authorList>
            <person name="Wang L."/>
            <person name="An D.S."/>
            <person name="Kim S.G."/>
            <person name="Jin F.X."/>
            <person name="Kim S.C."/>
            <person name="Lee S.T."/>
            <person name="Im W.T."/>
        </authorList>
    </citation>
    <scope>NUCLEOTIDE SEQUENCE</scope>
    <source>
        <strain evidence="2">KACC 17527</strain>
    </source>
</reference>
<feature type="region of interest" description="Disordered" evidence="1">
    <location>
        <begin position="49"/>
        <end position="77"/>
    </location>
</feature>
<dbReference type="EMBL" id="JAEPWM010000018">
    <property type="protein sequence ID" value="MBK6009354.1"/>
    <property type="molecule type" value="Genomic_DNA"/>
</dbReference>
<dbReference type="InterPro" id="IPR009562">
    <property type="entry name" value="DUF1178"/>
</dbReference>
<evidence type="ECO:0000313" key="2">
    <source>
        <dbReference type="EMBL" id="MBK6009354.1"/>
    </source>
</evidence>
<dbReference type="PIRSF" id="PIRSF032131">
    <property type="entry name" value="UCP032131"/>
    <property type="match status" value="1"/>
</dbReference>
<reference evidence="2" key="2">
    <citation type="submission" date="2021-01" db="EMBL/GenBank/DDBJ databases">
        <authorList>
            <person name="Kang M."/>
        </authorList>
    </citation>
    <scope>NUCLEOTIDE SEQUENCE</scope>
    <source>
        <strain evidence="2">KACC 17527</strain>
    </source>
</reference>
<evidence type="ECO:0000256" key="1">
    <source>
        <dbReference type="SAM" id="MobiDB-lite"/>
    </source>
</evidence>
<sequence>MKVLNLQCSHAHGFEGWFGSEDDFQDQLARGLVECPLCGDTGVTKLPSAPRLNLGASEPAAPAAAPQGKQEVMSSPTPELQAAWMQLVKQVMTHTEDVGENFAEEARKIHYGESEERGIRGQASKEETRALLEEGINVLPLPIPKGMKGPLQ</sequence>
<dbReference type="Pfam" id="PF06676">
    <property type="entry name" value="DUF1178"/>
    <property type="match status" value="1"/>
</dbReference>
<dbReference type="RefSeq" id="WP_201177895.1">
    <property type="nucleotide sequence ID" value="NZ_JAEPWM010000018.1"/>
</dbReference>